<proteinExistence type="predicted"/>
<feature type="region of interest" description="Disordered" evidence="1">
    <location>
        <begin position="1"/>
        <end position="26"/>
    </location>
</feature>
<reference evidence="2 3" key="1">
    <citation type="submission" date="2015-01" db="EMBL/GenBank/DDBJ databases">
        <title>Evolution of Trichinella species and genotypes.</title>
        <authorList>
            <person name="Korhonen P.K."/>
            <person name="Edoardo P."/>
            <person name="Giuseppe L.R."/>
            <person name="Gasser R.B."/>
        </authorList>
    </citation>
    <scope>NUCLEOTIDE SEQUENCE [LARGE SCALE GENOMIC DNA]</scope>
    <source>
        <strain evidence="2">ISS141</strain>
    </source>
</reference>
<dbReference type="AlphaFoldDB" id="A0A0V0WFL1"/>
<dbReference type="EMBL" id="JYDU01001034">
    <property type="protein sequence ID" value="KRX74480.1"/>
    <property type="molecule type" value="Genomic_DNA"/>
</dbReference>
<dbReference type="Proteomes" id="UP000054815">
    <property type="component" value="Unassembled WGS sequence"/>
</dbReference>
<name>A0A0V0WFL1_TRIPS</name>
<protein>
    <submittedName>
        <fullName evidence="2">Uncharacterized protein</fullName>
    </submittedName>
</protein>
<evidence type="ECO:0000256" key="1">
    <source>
        <dbReference type="SAM" id="MobiDB-lite"/>
    </source>
</evidence>
<accession>A0A0V0WFL1</accession>
<comment type="caution">
    <text evidence="2">The sequence shown here is derived from an EMBL/GenBank/DDBJ whole genome shotgun (WGS) entry which is preliminary data.</text>
</comment>
<organism evidence="2 3">
    <name type="scientific">Trichinella pseudospiralis</name>
    <name type="common">Parasitic roundworm</name>
    <dbReference type="NCBI Taxonomy" id="6337"/>
    <lineage>
        <taxon>Eukaryota</taxon>
        <taxon>Metazoa</taxon>
        <taxon>Ecdysozoa</taxon>
        <taxon>Nematoda</taxon>
        <taxon>Enoplea</taxon>
        <taxon>Dorylaimia</taxon>
        <taxon>Trichinellida</taxon>
        <taxon>Trichinellidae</taxon>
        <taxon>Trichinella</taxon>
    </lineage>
</organism>
<sequence>MVESARQKGKEKRRPIPTRRQIAMGAPTIWRKKRTSLLEAVARYNGGLSGNWR</sequence>
<evidence type="ECO:0000313" key="2">
    <source>
        <dbReference type="EMBL" id="KRX74480.1"/>
    </source>
</evidence>
<evidence type="ECO:0000313" key="3">
    <source>
        <dbReference type="Proteomes" id="UP000054815"/>
    </source>
</evidence>
<gene>
    <name evidence="2" type="ORF">T4E_7914</name>
</gene>